<dbReference type="EMBL" id="MU393458">
    <property type="protein sequence ID" value="KAI4866456.1"/>
    <property type="molecule type" value="Genomic_DNA"/>
</dbReference>
<keyword evidence="2" id="KW-1185">Reference proteome</keyword>
<gene>
    <name evidence="1" type="ORF">F4820DRAFT_416632</name>
</gene>
<protein>
    <submittedName>
        <fullName evidence="1">PFU-domain-containing protein</fullName>
    </submittedName>
</protein>
<sequence length="775" mass="83005">MADFKLSAQLAGHDADVRNVCFPTPDIIFSAARDCTVRAWKRTAASPPTFEPSVTTQGSEFCNSLAYIAPSPDYPDGLIISGGTDTIIDVRKATSTPSDNAERLLIGHARNVCALAVVPGGQHIVSGSWDKTARVWSLQKWETEAILAGHEEAVWDVLPLNETTIVTASADKNIRIYDLQTSVAGQVEPRSTIYTSDVVRALCQVPHGHPSGADFASASNDGVIRLWKLTGQHVGELRGHDSFIYALAALPTGELVSSGEDRTVRVWRGFDCVQTITHPAISVWSVSACPSTGDIASGASDGVIRVFSRSPERLAGPDVLANFDESVKSSSIPQQQVGGINKEKLPGPEFLKTKSGTKEGQVQMIKEDNGSVTAHQWSMGQQQWINVGTVVDAVGSSGRKVEYEGQSYDYVFDVAIEEGQPSLKLPFNLSENPYTRAQKFIDDNELSQNFLDQVAQFIITNTQGATIGQNSEDSGGPDPSGTATDDLGTSRVKALPQREYIYITAAKFEPIFKKILSVSSALVAAGRKEHSLNPPAQVALGAARRRLEAGEPVVDEGSISLIVMMCTQWDYSDRLAPLDLLRCLATSPAAARFKSSEFGSLVQIAVSAALDGIPPGGQPNENCAMMTARTIANLFRSTEGRKLLAQPSEALRVASFVDRVLGIGGQPAIGPFNRNLLVALTTAMVNFAVLGSREPGSISADVQVRFLTALARILQTQTDGEVVFRALVAAGTLITVIGKTAPEARSLSSPITSSKDRVSEPRVKEVADECLSLLR</sequence>
<accession>A0ACB9Z517</accession>
<evidence type="ECO:0000313" key="1">
    <source>
        <dbReference type="EMBL" id="KAI4866456.1"/>
    </source>
</evidence>
<dbReference type="Proteomes" id="UP001497700">
    <property type="component" value="Unassembled WGS sequence"/>
</dbReference>
<comment type="caution">
    <text evidence="1">The sequence shown here is derived from an EMBL/GenBank/DDBJ whole genome shotgun (WGS) entry which is preliminary data.</text>
</comment>
<proteinExistence type="predicted"/>
<organism evidence="1 2">
    <name type="scientific">Hypoxylon rubiginosum</name>
    <dbReference type="NCBI Taxonomy" id="110542"/>
    <lineage>
        <taxon>Eukaryota</taxon>
        <taxon>Fungi</taxon>
        <taxon>Dikarya</taxon>
        <taxon>Ascomycota</taxon>
        <taxon>Pezizomycotina</taxon>
        <taxon>Sordariomycetes</taxon>
        <taxon>Xylariomycetidae</taxon>
        <taxon>Xylariales</taxon>
        <taxon>Hypoxylaceae</taxon>
        <taxon>Hypoxylon</taxon>
    </lineage>
</organism>
<evidence type="ECO:0000313" key="2">
    <source>
        <dbReference type="Proteomes" id="UP001497700"/>
    </source>
</evidence>
<reference evidence="1 2" key="1">
    <citation type="journal article" date="2022" name="New Phytol.">
        <title>Ecological generalism drives hyperdiversity of secondary metabolite gene clusters in xylarialean endophytes.</title>
        <authorList>
            <person name="Franco M.E.E."/>
            <person name="Wisecaver J.H."/>
            <person name="Arnold A.E."/>
            <person name="Ju Y.M."/>
            <person name="Slot J.C."/>
            <person name="Ahrendt S."/>
            <person name="Moore L.P."/>
            <person name="Eastman K.E."/>
            <person name="Scott K."/>
            <person name="Konkel Z."/>
            <person name="Mondo S.J."/>
            <person name="Kuo A."/>
            <person name="Hayes R.D."/>
            <person name="Haridas S."/>
            <person name="Andreopoulos B."/>
            <person name="Riley R."/>
            <person name="LaButti K."/>
            <person name="Pangilinan J."/>
            <person name="Lipzen A."/>
            <person name="Amirebrahimi M."/>
            <person name="Yan J."/>
            <person name="Adam C."/>
            <person name="Keymanesh K."/>
            <person name="Ng V."/>
            <person name="Louie K."/>
            <person name="Northen T."/>
            <person name="Drula E."/>
            <person name="Henrissat B."/>
            <person name="Hsieh H.M."/>
            <person name="Youens-Clark K."/>
            <person name="Lutzoni F."/>
            <person name="Miadlikowska J."/>
            <person name="Eastwood D.C."/>
            <person name="Hamelin R.C."/>
            <person name="Grigoriev I.V."/>
            <person name="U'Ren J.M."/>
        </authorList>
    </citation>
    <scope>NUCLEOTIDE SEQUENCE [LARGE SCALE GENOMIC DNA]</scope>
    <source>
        <strain evidence="1 2">CBS 119005</strain>
    </source>
</reference>
<name>A0ACB9Z517_9PEZI</name>